<dbReference type="Proteomes" id="UP000029553">
    <property type="component" value="Unassembled WGS sequence"/>
</dbReference>
<name>A0A096HFU8_COMTE</name>
<sequence length="240" mass="26612">MPADFKLEDLEQFMPTRRRAAGTMRTPYINDFVTYTQDHKQDGCCIFVNADAMNATAVLDLGTPTQPGHCASRATLELKATAAYAALKKVMNMGLTQRAMAEWLEDWAPILAAKSGDNPIDMPKAIAAVRNISVEAIAKSNHEEQALSTQRSAFESVTVKSDKETLPTHITVKCKPYPELSEREFVMRLSVTTDGKPVMTLRPVGWEELVEQMATEFSDDIRAAVENTLPVLIGTYEKSR</sequence>
<accession>A0A096HFU8</accession>
<dbReference type="Pfam" id="PF10065">
    <property type="entry name" value="DUF2303"/>
    <property type="match status" value="1"/>
</dbReference>
<protein>
    <recommendedName>
        <fullName evidence="3">DUF2303 family protein</fullName>
    </recommendedName>
</protein>
<dbReference type="EMBL" id="AWOR01000057">
    <property type="protein sequence ID" value="KGH27747.1"/>
    <property type="molecule type" value="Genomic_DNA"/>
</dbReference>
<evidence type="ECO:0008006" key="3">
    <source>
        <dbReference type="Google" id="ProtNLM"/>
    </source>
</evidence>
<comment type="caution">
    <text evidence="1">The sequence shown here is derived from an EMBL/GenBank/DDBJ whole genome shotgun (WGS) entry which is preliminary data.</text>
</comment>
<dbReference type="AlphaFoldDB" id="A0A096HFU8"/>
<evidence type="ECO:0000313" key="2">
    <source>
        <dbReference type="Proteomes" id="UP000029553"/>
    </source>
</evidence>
<proteinExistence type="predicted"/>
<dbReference type="InterPro" id="IPR019276">
    <property type="entry name" value="DUF2303"/>
</dbReference>
<reference evidence="1 2" key="1">
    <citation type="submission" date="2013-09" db="EMBL/GenBank/DDBJ databases">
        <title>High correlation between genotypes and phenotypes of environmental bacteria Comamonas testosteroni strains.</title>
        <authorList>
            <person name="Liu L."/>
            <person name="Zhu W."/>
            <person name="Xia X."/>
            <person name="Xu B."/>
            <person name="Luo M."/>
            <person name="Wang G."/>
        </authorList>
    </citation>
    <scope>NUCLEOTIDE SEQUENCE [LARGE SCALE GENOMIC DNA]</scope>
    <source>
        <strain evidence="1 2">JL40</strain>
    </source>
</reference>
<gene>
    <name evidence="1" type="ORF">P353_17075</name>
</gene>
<organism evidence="1 2">
    <name type="scientific">Comamonas testosteroni</name>
    <name type="common">Pseudomonas testosteroni</name>
    <dbReference type="NCBI Taxonomy" id="285"/>
    <lineage>
        <taxon>Bacteria</taxon>
        <taxon>Pseudomonadati</taxon>
        <taxon>Pseudomonadota</taxon>
        <taxon>Betaproteobacteria</taxon>
        <taxon>Burkholderiales</taxon>
        <taxon>Comamonadaceae</taxon>
        <taxon>Comamonas</taxon>
    </lineage>
</organism>
<evidence type="ECO:0000313" key="1">
    <source>
        <dbReference type="EMBL" id="KGH27747.1"/>
    </source>
</evidence>